<dbReference type="CDD" id="cd05233">
    <property type="entry name" value="SDR_c"/>
    <property type="match status" value="1"/>
</dbReference>
<evidence type="ECO:0000256" key="3">
    <source>
        <dbReference type="RuleBase" id="RU000363"/>
    </source>
</evidence>
<dbReference type="PANTHER" id="PTHR44196">
    <property type="entry name" value="DEHYDROGENASE/REDUCTASE SDR FAMILY MEMBER 7B"/>
    <property type="match status" value="1"/>
</dbReference>
<keyword evidence="5" id="KW-1185">Reference proteome</keyword>
<protein>
    <submittedName>
        <fullName evidence="4">Putative oxidoreductase</fullName>
        <ecNumber evidence="4">1.-.-.-</ecNumber>
    </submittedName>
</protein>
<accession>A0A1S6IQA9</accession>
<dbReference type="RefSeq" id="WP_062468548.1">
    <property type="nucleotide sequence ID" value="NZ_BBYN01000009.1"/>
</dbReference>
<dbReference type="GO" id="GO:0016491">
    <property type="term" value="F:oxidoreductase activity"/>
    <property type="evidence" value="ECO:0007669"/>
    <property type="project" value="UniProtKB-KW"/>
</dbReference>
<gene>
    <name evidence="4" type="ORF">BW727_101368</name>
</gene>
<dbReference type="InterPro" id="IPR002347">
    <property type="entry name" value="SDR_fam"/>
</dbReference>
<dbReference type="PRINTS" id="PR00081">
    <property type="entry name" value="GDHRDH"/>
</dbReference>
<dbReference type="Proteomes" id="UP000188993">
    <property type="component" value="Chromosome"/>
</dbReference>
<reference evidence="4 5" key="1">
    <citation type="journal article" date="2014" name="Int. J. Syst. Evol. Microbiol.">
        <title>Jeotgalibaca dankookensis gen. nov., sp. nov., a member of the family Carnobacteriaceae, isolated from seujeot (Korean traditional food).</title>
        <authorList>
            <person name="Lee D.G."/>
            <person name="Trujillo M.E."/>
            <person name="Kang H."/>
            <person name="Ahn T.Y."/>
        </authorList>
    </citation>
    <scope>NUCLEOTIDE SEQUENCE [LARGE SCALE GENOMIC DNA]</scope>
    <source>
        <strain evidence="4 5">EX-07</strain>
    </source>
</reference>
<organism evidence="4 5">
    <name type="scientific">Jeotgalibaca dankookensis</name>
    <dbReference type="NCBI Taxonomy" id="708126"/>
    <lineage>
        <taxon>Bacteria</taxon>
        <taxon>Bacillati</taxon>
        <taxon>Bacillota</taxon>
        <taxon>Bacilli</taxon>
        <taxon>Lactobacillales</taxon>
        <taxon>Carnobacteriaceae</taxon>
        <taxon>Jeotgalibaca</taxon>
    </lineage>
</organism>
<dbReference type="EC" id="1.-.-.-" evidence="4"/>
<dbReference type="Gene3D" id="3.40.50.720">
    <property type="entry name" value="NAD(P)-binding Rossmann-like Domain"/>
    <property type="match status" value="1"/>
</dbReference>
<dbReference type="AlphaFoldDB" id="A0A1S6IQA9"/>
<evidence type="ECO:0000313" key="5">
    <source>
        <dbReference type="Proteomes" id="UP000188993"/>
    </source>
</evidence>
<dbReference type="GO" id="GO:0016020">
    <property type="term" value="C:membrane"/>
    <property type="evidence" value="ECO:0007669"/>
    <property type="project" value="TreeGrafter"/>
</dbReference>
<evidence type="ECO:0000256" key="1">
    <source>
        <dbReference type="ARBA" id="ARBA00006484"/>
    </source>
</evidence>
<dbReference type="SUPFAM" id="SSF51735">
    <property type="entry name" value="NAD(P)-binding Rossmann-fold domains"/>
    <property type="match status" value="1"/>
</dbReference>
<evidence type="ECO:0000256" key="2">
    <source>
        <dbReference type="ARBA" id="ARBA00023002"/>
    </source>
</evidence>
<dbReference type="PANTHER" id="PTHR44196:SF2">
    <property type="entry name" value="SHORT-CHAIN DEHYDROGENASE-RELATED"/>
    <property type="match status" value="1"/>
</dbReference>
<dbReference type="Pfam" id="PF00106">
    <property type="entry name" value="adh_short"/>
    <property type="match status" value="1"/>
</dbReference>
<proteinExistence type="inferred from homology"/>
<name>A0A1S6IQA9_9LACT</name>
<dbReference type="KEGG" id="jda:BW727_101368"/>
<sequence length="253" mass="27445">MKNEVAVITGASSGIGREIAKNLSKRGYNLVLVARREDRLEELAKEVDTHCQIITADLANLSEAHGLHETVQDQNVTVLVNCAGFGLLGDFATTELDREIDMINLNISALHILTKLFLQDFIEKDKGHILNVASIAGLLPAGPYMATYYATKAYVVSLTQAINQELKNRDSQVRASALCPGPVDTEFNEVAGASFALASITAEECARYGVRNLFNNKVLIIPGANLKVAAVIAKIAPRSLLVKIAGHQQKRKH</sequence>
<dbReference type="STRING" id="708126.BW727_101368"/>
<evidence type="ECO:0000313" key="4">
    <source>
        <dbReference type="EMBL" id="AQS53735.1"/>
    </source>
</evidence>
<dbReference type="PRINTS" id="PR00080">
    <property type="entry name" value="SDRFAMILY"/>
</dbReference>
<comment type="similarity">
    <text evidence="1 3">Belongs to the short-chain dehydrogenases/reductases (SDR) family.</text>
</comment>
<dbReference type="PIRSF" id="PIRSF000126">
    <property type="entry name" value="11-beta-HSD1"/>
    <property type="match status" value="1"/>
</dbReference>
<dbReference type="EMBL" id="CP019728">
    <property type="protein sequence ID" value="AQS53735.1"/>
    <property type="molecule type" value="Genomic_DNA"/>
</dbReference>
<keyword evidence="2 4" id="KW-0560">Oxidoreductase</keyword>
<dbReference type="OrthoDB" id="9793345at2"/>
<dbReference type="InterPro" id="IPR036291">
    <property type="entry name" value="NAD(P)-bd_dom_sf"/>
</dbReference>